<dbReference type="PANTHER" id="PTHR31072:SF240">
    <property type="entry name" value="TRANSCRIPTION FACTOR TCP10"/>
    <property type="match status" value="1"/>
</dbReference>
<comment type="subcellular location">
    <subcellularLocation>
        <location evidence="1">Nucleus</location>
    </subcellularLocation>
</comment>
<dbReference type="InterPro" id="IPR017887">
    <property type="entry name" value="TF_TCP_subgr"/>
</dbReference>
<evidence type="ECO:0000256" key="3">
    <source>
        <dbReference type="ARBA" id="ARBA00023125"/>
    </source>
</evidence>
<evidence type="ECO:0000256" key="5">
    <source>
        <dbReference type="ARBA" id="ARBA00023242"/>
    </source>
</evidence>
<keyword evidence="5" id="KW-0539">Nucleus</keyword>
<dbReference type="Pfam" id="PF03634">
    <property type="entry name" value="TCP"/>
    <property type="match status" value="1"/>
</dbReference>
<evidence type="ECO:0000256" key="6">
    <source>
        <dbReference type="SAM" id="MobiDB-lite"/>
    </source>
</evidence>
<sequence>MQQLLVPGAEEGPVLLQLNWEGPMTTSSHTKLVGPGNRRIVACVLRPVLKFLCPHEEQYTEKSKSGRGEKKEIKGTLHMDIPSSNQFRAPDDEEDLFEELEDGDNSISEDVAFQDPAQQTFFSYFDQPQNFNGKSSFDVHLPKIHPQKLLQDQDFNIASANLKAKRRTAGEIIEVHGGRILRSAGRKDRHSKVCTARGTRDRRVRLSPRTAIQFYDVQDRLGYDRPSKAIDWLMKEAKTAIEALHHERPPLAVDENFRAANVTENHSSPKGKLQQMLQESGRFLDSESGMIQNLEDLNNGNPISSFGLFTNVGACLSSTEFQAYPNDCFNSSISRSEAPEDSILCSSYQEGLLSAPLTTPLDTFEMKLEMAKMQRIFTWNYATGGGRGGEDYSSVKSLPVHFPASQDLGHSLMFSQREPLQSSSRNSSPISTQFPGISFSNEELTIFTDAITPKENEREKIPVSSRPPSIAFFFIIKYKQNILFCVLHRRDFLSFYSSDQFIPM</sequence>
<keyword evidence="4" id="KW-0804">Transcription</keyword>
<reference evidence="8" key="2">
    <citation type="journal article" date="2024" name="Plant">
        <title>Genomic evolution and insights into agronomic trait innovations of Sesamum species.</title>
        <authorList>
            <person name="Miao H."/>
            <person name="Wang L."/>
            <person name="Qu L."/>
            <person name="Liu H."/>
            <person name="Sun Y."/>
            <person name="Le M."/>
            <person name="Wang Q."/>
            <person name="Wei S."/>
            <person name="Zheng Y."/>
            <person name="Lin W."/>
            <person name="Duan Y."/>
            <person name="Cao H."/>
            <person name="Xiong S."/>
            <person name="Wang X."/>
            <person name="Wei L."/>
            <person name="Li C."/>
            <person name="Ma Q."/>
            <person name="Ju M."/>
            <person name="Zhao R."/>
            <person name="Li G."/>
            <person name="Mu C."/>
            <person name="Tian Q."/>
            <person name="Mei H."/>
            <person name="Zhang T."/>
            <person name="Gao T."/>
            <person name="Zhang H."/>
        </authorList>
    </citation>
    <scope>NUCLEOTIDE SEQUENCE</scope>
    <source>
        <strain evidence="8">K16</strain>
    </source>
</reference>
<reference evidence="8" key="1">
    <citation type="submission" date="2020-06" db="EMBL/GenBank/DDBJ databases">
        <authorList>
            <person name="Li T."/>
            <person name="Hu X."/>
            <person name="Zhang T."/>
            <person name="Song X."/>
            <person name="Zhang H."/>
            <person name="Dai N."/>
            <person name="Sheng W."/>
            <person name="Hou X."/>
            <person name="Wei L."/>
        </authorList>
    </citation>
    <scope>NUCLEOTIDE SEQUENCE</scope>
    <source>
        <strain evidence="8">K16</strain>
        <tissue evidence="8">Leaf</tissue>
    </source>
</reference>
<keyword evidence="2" id="KW-0805">Transcription regulation</keyword>
<keyword evidence="3" id="KW-0238">DNA-binding</keyword>
<keyword evidence="9" id="KW-1185">Reference proteome</keyword>
<organism evidence="8 9">
    <name type="scientific">Sesamum angolense</name>
    <dbReference type="NCBI Taxonomy" id="2727404"/>
    <lineage>
        <taxon>Eukaryota</taxon>
        <taxon>Viridiplantae</taxon>
        <taxon>Streptophyta</taxon>
        <taxon>Embryophyta</taxon>
        <taxon>Tracheophyta</taxon>
        <taxon>Spermatophyta</taxon>
        <taxon>Magnoliopsida</taxon>
        <taxon>eudicotyledons</taxon>
        <taxon>Gunneridae</taxon>
        <taxon>Pentapetalae</taxon>
        <taxon>asterids</taxon>
        <taxon>lamiids</taxon>
        <taxon>Lamiales</taxon>
        <taxon>Pedaliaceae</taxon>
        <taxon>Sesamum</taxon>
    </lineage>
</organism>
<gene>
    <name evidence="8" type="ORF">Sango_1394900</name>
</gene>
<proteinExistence type="predicted"/>
<dbReference type="GO" id="GO:0005634">
    <property type="term" value="C:nucleus"/>
    <property type="evidence" value="ECO:0007669"/>
    <property type="project" value="UniProtKB-SubCell"/>
</dbReference>
<dbReference type="PROSITE" id="PS51369">
    <property type="entry name" value="TCP"/>
    <property type="match status" value="1"/>
</dbReference>
<dbReference type="InterPro" id="IPR005333">
    <property type="entry name" value="Transcription_factor_TCP"/>
</dbReference>
<dbReference type="AlphaFoldDB" id="A0AAE1WTW1"/>
<evidence type="ECO:0000313" key="9">
    <source>
        <dbReference type="Proteomes" id="UP001289374"/>
    </source>
</evidence>
<dbReference type="GO" id="GO:0043565">
    <property type="term" value="F:sequence-specific DNA binding"/>
    <property type="evidence" value="ECO:0007669"/>
    <property type="project" value="TreeGrafter"/>
</dbReference>
<evidence type="ECO:0000313" key="8">
    <source>
        <dbReference type="EMBL" id="KAK4399194.1"/>
    </source>
</evidence>
<dbReference type="GO" id="GO:2000032">
    <property type="term" value="P:regulation of secondary shoot formation"/>
    <property type="evidence" value="ECO:0007669"/>
    <property type="project" value="TreeGrafter"/>
</dbReference>
<dbReference type="Proteomes" id="UP001289374">
    <property type="component" value="Unassembled WGS sequence"/>
</dbReference>
<evidence type="ECO:0000256" key="1">
    <source>
        <dbReference type="ARBA" id="ARBA00004123"/>
    </source>
</evidence>
<evidence type="ECO:0000259" key="7">
    <source>
        <dbReference type="PROSITE" id="PS51369"/>
    </source>
</evidence>
<dbReference type="GO" id="GO:0003700">
    <property type="term" value="F:DNA-binding transcription factor activity"/>
    <property type="evidence" value="ECO:0007669"/>
    <property type="project" value="InterPro"/>
</dbReference>
<dbReference type="EMBL" id="JACGWL010000007">
    <property type="protein sequence ID" value="KAK4399194.1"/>
    <property type="molecule type" value="Genomic_DNA"/>
</dbReference>
<comment type="caution">
    <text evidence="8">The sequence shown here is derived from an EMBL/GenBank/DDBJ whole genome shotgun (WGS) entry which is preliminary data.</text>
</comment>
<feature type="compositionally biased region" description="Basic and acidic residues" evidence="6">
    <location>
        <begin position="59"/>
        <end position="77"/>
    </location>
</feature>
<evidence type="ECO:0000256" key="2">
    <source>
        <dbReference type="ARBA" id="ARBA00023015"/>
    </source>
</evidence>
<accession>A0AAE1WTW1</accession>
<name>A0AAE1WTW1_9LAMI</name>
<feature type="domain" description="TCP" evidence="7">
    <location>
        <begin position="186"/>
        <end position="244"/>
    </location>
</feature>
<evidence type="ECO:0000256" key="4">
    <source>
        <dbReference type="ARBA" id="ARBA00023163"/>
    </source>
</evidence>
<protein>
    <submittedName>
        <fullName evidence="8">Transcription factor TCP4</fullName>
    </submittedName>
</protein>
<dbReference type="PANTHER" id="PTHR31072">
    <property type="entry name" value="TRANSCRIPTION FACTOR TCP4-RELATED"/>
    <property type="match status" value="1"/>
</dbReference>
<feature type="region of interest" description="Disordered" evidence="6">
    <location>
        <begin position="59"/>
        <end position="89"/>
    </location>
</feature>